<reference evidence="5" key="1">
    <citation type="journal article" date="2004" name="Nature">
        <title>Community structure and metabolism through reconstruction of microbial genomes from the environment.</title>
        <authorList>
            <person name="Tyson G.W."/>
            <person name="Chapman J."/>
            <person name="Hugenholtz P."/>
            <person name="Allen E.E."/>
            <person name="Ram R.J."/>
            <person name="Richardson P.M."/>
            <person name="Solovyev V.V."/>
            <person name="Rubin E.M."/>
            <person name="Rokhsar D.S."/>
            <person name="Banfield J.F."/>
        </authorList>
    </citation>
    <scope>NUCLEOTIDE SEQUENCE [LARGE SCALE GENOMIC DNA]</scope>
</reference>
<evidence type="ECO:0000313" key="5">
    <source>
        <dbReference type="EMBL" id="EDZ39056.1"/>
    </source>
</evidence>
<comment type="pathway">
    <text evidence="1">Lipid metabolism.</text>
</comment>
<dbReference type="EMBL" id="DS995260">
    <property type="protein sequence ID" value="EDZ39056.1"/>
    <property type="molecule type" value="Genomic_DNA"/>
</dbReference>
<name>B6AP70_9BACT</name>
<dbReference type="PANTHER" id="PTHR10434:SF11">
    <property type="entry name" value="1-ACYL-SN-GLYCEROL-3-PHOSPHATE ACYLTRANSFERASE"/>
    <property type="match status" value="1"/>
</dbReference>
<evidence type="ECO:0000256" key="3">
    <source>
        <dbReference type="ARBA" id="ARBA00023315"/>
    </source>
</evidence>
<feature type="domain" description="Phospholipid/glycerol acyltransferase" evidence="4">
    <location>
        <begin position="13"/>
        <end position="130"/>
    </location>
</feature>
<keyword evidence="3 5" id="KW-0012">Acyltransferase</keyword>
<dbReference type="SMART" id="SM00563">
    <property type="entry name" value="PlsC"/>
    <property type="match status" value="1"/>
</dbReference>
<organism evidence="5">
    <name type="scientific">Leptospirillum sp. Group II '5-way CG'</name>
    <dbReference type="NCBI Taxonomy" id="419541"/>
    <lineage>
        <taxon>Bacteria</taxon>
        <taxon>Pseudomonadati</taxon>
        <taxon>Nitrospirota</taxon>
        <taxon>Nitrospiria</taxon>
        <taxon>Nitrospirales</taxon>
        <taxon>Nitrospiraceae</taxon>
        <taxon>Leptospirillum</taxon>
    </lineage>
</organism>
<evidence type="ECO:0000256" key="1">
    <source>
        <dbReference type="ARBA" id="ARBA00005189"/>
    </source>
</evidence>
<gene>
    <name evidence="5" type="ORF">CGL2_10284010</name>
</gene>
<accession>B6AP70</accession>
<evidence type="ECO:0000256" key="2">
    <source>
        <dbReference type="ARBA" id="ARBA00022679"/>
    </source>
</evidence>
<dbReference type="SUPFAM" id="SSF69593">
    <property type="entry name" value="Glycerol-3-phosphate (1)-acyltransferase"/>
    <property type="match status" value="1"/>
</dbReference>
<dbReference type="InterPro" id="IPR002123">
    <property type="entry name" value="Plipid/glycerol_acylTrfase"/>
</dbReference>
<dbReference type="GO" id="GO:0006654">
    <property type="term" value="P:phosphatidic acid biosynthetic process"/>
    <property type="evidence" value="ECO:0007669"/>
    <property type="project" value="TreeGrafter"/>
</dbReference>
<protein>
    <submittedName>
        <fullName evidence="5">Putative phospholipid/glycerol acyltransferase</fullName>
    </submittedName>
</protein>
<dbReference type="Pfam" id="PF01553">
    <property type="entry name" value="Acyltransferase"/>
    <property type="match status" value="1"/>
</dbReference>
<reference evidence="5" key="2">
    <citation type="journal article" date="2008" name="PLoS Biol.">
        <title>Population genomic analysis of strain variation in Leptospirillum group II bacteria involved in acid mine drainage formation.</title>
        <authorList>
            <person name="Simmons S.L."/>
            <person name="Dibartolo G."/>
            <person name="Denef V.J."/>
            <person name="Goltsman D.S."/>
            <person name="Thelen M.P."/>
            <person name="Banfield J.F."/>
        </authorList>
    </citation>
    <scope>NUCLEOTIDE SEQUENCE [LARGE SCALE GENOMIC DNA]</scope>
</reference>
<keyword evidence="2 5" id="KW-0808">Transferase</keyword>
<evidence type="ECO:0000259" key="4">
    <source>
        <dbReference type="SMART" id="SM00563"/>
    </source>
</evidence>
<dbReference type="CDD" id="cd07989">
    <property type="entry name" value="LPLAT_AGPAT-like"/>
    <property type="match status" value="1"/>
</dbReference>
<dbReference type="AlphaFoldDB" id="B6AP70"/>
<sequence>MIRMNGTWTSGPGIVVANHVSHLDGLILAAVLPEPILFGVDPDFATRQPWKAGLWLACQVTGSEIVPLSSERPLGVRALVKALKNGQKIGIFPEGRINRTEEPLLPLQPGAARLAILCGVPIIPVRILGMKEWIFSTAPAERKRLVPRVAIEIGEAICPDGSLDKMMERMADSLPRAD</sequence>
<proteinExistence type="predicted"/>
<dbReference type="PANTHER" id="PTHR10434">
    <property type="entry name" value="1-ACYL-SN-GLYCEROL-3-PHOSPHATE ACYLTRANSFERASE"/>
    <property type="match status" value="1"/>
</dbReference>
<dbReference type="GO" id="GO:0003841">
    <property type="term" value="F:1-acylglycerol-3-phosphate O-acyltransferase activity"/>
    <property type="evidence" value="ECO:0007669"/>
    <property type="project" value="TreeGrafter"/>
</dbReference>